<evidence type="ECO:0000313" key="3">
    <source>
        <dbReference type="EMBL" id="TWI90418.1"/>
    </source>
</evidence>
<dbReference type="RefSeq" id="WP_170230558.1">
    <property type="nucleotide sequence ID" value="NZ_SMLY01000085.1"/>
</dbReference>
<evidence type="ECO:0000256" key="2">
    <source>
        <dbReference type="ARBA" id="ARBA00022842"/>
    </source>
</evidence>
<name>A0A562TAY5_9HYPH</name>
<dbReference type="InterPro" id="IPR005299">
    <property type="entry name" value="MeTrfase_7"/>
</dbReference>
<evidence type="ECO:0000313" key="4">
    <source>
        <dbReference type="Proteomes" id="UP000320593"/>
    </source>
</evidence>
<accession>A0A562TAY5</accession>
<dbReference type="InterPro" id="IPR029063">
    <property type="entry name" value="SAM-dependent_MTases_sf"/>
</dbReference>
<keyword evidence="1" id="KW-0479">Metal-binding</keyword>
<gene>
    <name evidence="3" type="ORF">JM93_01399</name>
</gene>
<dbReference type="Gene3D" id="3.40.50.150">
    <property type="entry name" value="Vaccinia Virus protein VP39"/>
    <property type="match status" value="1"/>
</dbReference>
<organism evidence="3 4">
    <name type="scientific">Roseibium hamelinense</name>
    <dbReference type="NCBI Taxonomy" id="150831"/>
    <lineage>
        <taxon>Bacteria</taxon>
        <taxon>Pseudomonadati</taxon>
        <taxon>Pseudomonadota</taxon>
        <taxon>Alphaproteobacteria</taxon>
        <taxon>Hyphomicrobiales</taxon>
        <taxon>Stappiaceae</taxon>
        <taxon>Roseibium</taxon>
    </lineage>
</organism>
<dbReference type="EMBL" id="VLLF01000002">
    <property type="protein sequence ID" value="TWI90418.1"/>
    <property type="molecule type" value="Genomic_DNA"/>
</dbReference>
<keyword evidence="3" id="KW-0489">Methyltransferase</keyword>
<dbReference type="GO" id="GO:0046872">
    <property type="term" value="F:metal ion binding"/>
    <property type="evidence" value="ECO:0007669"/>
    <property type="project" value="UniProtKB-KW"/>
</dbReference>
<keyword evidence="4" id="KW-1185">Reference proteome</keyword>
<protein>
    <submittedName>
        <fullName evidence="3">S-adenosylmethionine-dependent carboxyl methyltransferase</fullName>
    </submittedName>
</protein>
<dbReference type="Proteomes" id="UP000320593">
    <property type="component" value="Unassembled WGS sequence"/>
</dbReference>
<dbReference type="Gene3D" id="1.10.1200.270">
    <property type="entry name" value="Methyltransferase, alpha-helical capping domain"/>
    <property type="match status" value="1"/>
</dbReference>
<dbReference type="InterPro" id="IPR042086">
    <property type="entry name" value="MeTrfase_capping"/>
</dbReference>
<dbReference type="SUPFAM" id="SSF53335">
    <property type="entry name" value="S-adenosyl-L-methionine-dependent methyltransferases"/>
    <property type="match status" value="1"/>
</dbReference>
<dbReference type="GO" id="GO:0008168">
    <property type="term" value="F:methyltransferase activity"/>
    <property type="evidence" value="ECO:0007669"/>
    <property type="project" value="UniProtKB-KW"/>
</dbReference>
<sequence>MSSDDDAKDLATEHMVDYDRHSHMQSNLVRSRKEWLKFAVSKTGLQSPEFRLLDLGCGPGHTAIEAVKPSIEAYRQLSPDGTIAVCHGDQPHNDWNALFALIGGKSGYLIDKNIRTEASVGSFYDVMASPGSVSIATCFVASHWLSRAMLITSPGTVWYADLTGDARSAFMQLAQSDWTRFLRSRAIELTSGGCVIVSTLASIPDPNETNGIRGSARHLYRAIHKVAAGMVDDGLLSKEALDRFIFPLWFPTVDDVLNPILENDDLAAAFDVLEASVEDAAVNPQDAYGDYLAQPDEYAELYAGYVRGFGESSLRLHLFDRCAATQEESDRLTHAFFERFEALYRKEPGRYASETLTLTLVLQRR</sequence>
<comment type="caution">
    <text evidence="3">The sequence shown here is derived from an EMBL/GenBank/DDBJ whole genome shotgun (WGS) entry which is preliminary data.</text>
</comment>
<dbReference type="GO" id="GO:0032259">
    <property type="term" value="P:methylation"/>
    <property type="evidence" value="ECO:0007669"/>
    <property type="project" value="UniProtKB-KW"/>
</dbReference>
<proteinExistence type="predicted"/>
<dbReference type="PANTHER" id="PTHR31009">
    <property type="entry name" value="S-ADENOSYL-L-METHIONINE:CARBOXYL METHYLTRANSFERASE FAMILY PROTEIN"/>
    <property type="match status" value="1"/>
</dbReference>
<keyword evidence="2" id="KW-0460">Magnesium</keyword>
<keyword evidence="3" id="KW-0808">Transferase</keyword>
<evidence type="ECO:0000256" key="1">
    <source>
        <dbReference type="ARBA" id="ARBA00022723"/>
    </source>
</evidence>
<reference evidence="3 4" key="1">
    <citation type="submission" date="2019-07" db="EMBL/GenBank/DDBJ databases">
        <title>Genomic Encyclopedia of Archaeal and Bacterial Type Strains, Phase II (KMG-II): from individual species to whole genera.</title>
        <authorList>
            <person name="Goeker M."/>
        </authorList>
    </citation>
    <scope>NUCLEOTIDE SEQUENCE [LARGE SCALE GENOMIC DNA]</scope>
    <source>
        <strain evidence="3 4">ATCC BAA-252</strain>
    </source>
</reference>
<dbReference type="Pfam" id="PF03492">
    <property type="entry name" value="Methyltransf_7"/>
    <property type="match status" value="1"/>
</dbReference>
<dbReference type="AlphaFoldDB" id="A0A562TAY5"/>